<dbReference type="Pfam" id="PF01370">
    <property type="entry name" value="Epimerase"/>
    <property type="match status" value="1"/>
</dbReference>
<dbReference type="Proteomes" id="UP000467700">
    <property type="component" value="Unassembled WGS sequence"/>
</dbReference>
<dbReference type="Gene3D" id="3.90.25.10">
    <property type="entry name" value="UDP-galactose 4-epimerase, domain 1"/>
    <property type="match status" value="1"/>
</dbReference>
<evidence type="ECO:0000259" key="2">
    <source>
        <dbReference type="Pfam" id="PF01370"/>
    </source>
</evidence>
<dbReference type="OrthoDB" id="331544at2759"/>
<evidence type="ECO:0000256" key="1">
    <source>
        <dbReference type="ARBA" id="ARBA00007637"/>
    </source>
</evidence>
<comment type="similarity">
    <text evidence="1">Belongs to the NAD(P)-dependent epimerase/dehydratase family.</text>
</comment>
<evidence type="ECO:0000313" key="3">
    <source>
        <dbReference type="EMBL" id="CAA7262409.1"/>
    </source>
</evidence>
<dbReference type="SUPFAM" id="SSF51735">
    <property type="entry name" value="NAD(P)-binding Rossmann-fold domains"/>
    <property type="match status" value="1"/>
</dbReference>
<proteinExistence type="inferred from homology"/>
<gene>
    <name evidence="3" type="ORF">AAE3_LOCUS4917</name>
</gene>
<keyword evidence="4" id="KW-1185">Reference proteome</keyword>
<accession>A0A8S0XH72</accession>
<dbReference type="PANTHER" id="PTHR43000">
    <property type="entry name" value="DTDP-D-GLUCOSE 4,6-DEHYDRATASE-RELATED"/>
    <property type="match status" value="1"/>
</dbReference>
<name>A0A8S0XH72_CYCAE</name>
<dbReference type="InterPro" id="IPR036291">
    <property type="entry name" value="NAD(P)-bd_dom_sf"/>
</dbReference>
<dbReference type="InterPro" id="IPR001509">
    <property type="entry name" value="Epimerase_deHydtase"/>
</dbReference>
<dbReference type="AlphaFoldDB" id="A0A8S0XH72"/>
<comment type="caution">
    <text evidence="3">The sequence shown here is derived from an EMBL/GenBank/DDBJ whole genome shotgun (WGS) entry which is preliminary data.</text>
</comment>
<sequence>MEPSESKLVLITGGHGFLGSHLARRLQTVGPYRIRIADIAHNLSNDGPICHEFIRGDLTEPNVCRAAVQDFDIVFHFAANMGCMGTIHDENDFILYAQNHSMTTNLLRACLDAKVRQFIYASSACVYPEALQTDISNDVSLHEDNVWANTPPKPQGLYGLEKLISEILLSQLASKMDVRIVRFHNVFGPGGAWNDGREKAPAAMLRKAVALQLLGNEDAAFEVWGSGQQRRSFLFVDDAIDGVLKLLDSSNSALQVFNIGSDSAVSIQELAEIALAQVGLDPSAVTFSYDQSKPVCVASRNSNNERSSSLLGWRPTISLKDGMRHTEAWGRGEVVKFLQVSGDSHTILLRQMLESKVLHLQPTDIIFAILLPITSRGGNDPNDCLHNLRKFAASLFRTTWRDAHSMSGACYRVVVYIAIDYDDDFLLERTSGYTRAEAVLHDEGLHILLRSPAAILVATSANYGRIVRKGLTLMVVTTWSSWVMTSNFGMKAG</sequence>
<evidence type="ECO:0000313" key="4">
    <source>
        <dbReference type="Proteomes" id="UP000467700"/>
    </source>
</evidence>
<organism evidence="3 4">
    <name type="scientific">Cyclocybe aegerita</name>
    <name type="common">Black poplar mushroom</name>
    <name type="synonym">Agrocybe aegerita</name>
    <dbReference type="NCBI Taxonomy" id="1973307"/>
    <lineage>
        <taxon>Eukaryota</taxon>
        <taxon>Fungi</taxon>
        <taxon>Dikarya</taxon>
        <taxon>Basidiomycota</taxon>
        <taxon>Agaricomycotina</taxon>
        <taxon>Agaricomycetes</taxon>
        <taxon>Agaricomycetidae</taxon>
        <taxon>Agaricales</taxon>
        <taxon>Agaricineae</taxon>
        <taxon>Bolbitiaceae</taxon>
        <taxon>Cyclocybe</taxon>
    </lineage>
</organism>
<dbReference type="EMBL" id="CACVBS010000036">
    <property type="protein sequence ID" value="CAA7262409.1"/>
    <property type="molecule type" value="Genomic_DNA"/>
</dbReference>
<feature type="domain" description="NAD-dependent epimerase/dehydratase" evidence="2">
    <location>
        <begin position="9"/>
        <end position="260"/>
    </location>
</feature>
<protein>
    <recommendedName>
        <fullName evidence="2">NAD-dependent epimerase/dehydratase domain-containing protein</fullName>
    </recommendedName>
</protein>
<reference evidence="3 4" key="1">
    <citation type="submission" date="2020-01" db="EMBL/GenBank/DDBJ databases">
        <authorList>
            <person name="Gupta K D."/>
        </authorList>
    </citation>
    <scope>NUCLEOTIDE SEQUENCE [LARGE SCALE GENOMIC DNA]</scope>
</reference>
<dbReference type="Gene3D" id="3.40.50.720">
    <property type="entry name" value="NAD(P)-binding Rossmann-like Domain"/>
    <property type="match status" value="1"/>
</dbReference>